<keyword evidence="2" id="KW-1185">Reference proteome</keyword>
<name>M0IZA3_HALVA</name>
<evidence type="ECO:0000313" key="2">
    <source>
        <dbReference type="Proteomes" id="UP000011534"/>
    </source>
</evidence>
<dbReference type="AlphaFoldDB" id="M0IZA3"/>
<dbReference type="Proteomes" id="UP000011534">
    <property type="component" value="Unassembled WGS sequence"/>
</dbReference>
<sequence>MMITYQMLMEKFSQIENHHRTHSDLIQQLRTQAKSHTSNARMRDYVHDSLVPIPANFGDR</sequence>
<reference evidence="1 2" key="1">
    <citation type="journal article" date="2014" name="PLoS Genet.">
        <title>Phylogenetically driven sequencing of extremely halophilic archaea reveals strategies for static and dynamic osmo-response.</title>
        <authorList>
            <person name="Becker E.A."/>
            <person name="Seitzer P.M."/>
            <person name="Tritt A."/>
            <person name="Larsen D."/>
            <person name="Krusor M."/>
            <person name="Yao A.I."/>
            <person name="Wu D."/>
            <person name="Madern D."/>
            <person name="Eisen J.A."/>
            <person name="Darling A.E."/>
            <person name="Facciotti M.T."/>
        </authorList>
    </citation>
    <scope>NUCLEOTIDE SEQUENCE [LARGE SCALE GENOMIC DNA]</scope>
    <source>
        <strain evidence="1 2">ATCC 29715</strain>
    </source>
</reference>
<evidence type="ECO:0000313" key="1">
    <source>
        <dbReference type="EMBL" id="EMA00785.1"/>
    </source>
</evidence>
<accession>M0IZA3</accession>
<proteinExistence type="predicted"/>
<gene>
    <name evidence="1" type="ORF">C437_18342</name>
</gene>
<dbReference type="EMBL" id="AOLQ01000069">
    <property type="protein sequence ID" value="EMA00785.1"/>
    <property type="molecule type" value="Genomic_DNA"/>
</dbReference>
<protein>
    <submittedName>
        <fullName evidence="1">Uncharacterized protein</fullName>
    </submittedName>
</protein>
<comment type="caution">
    <text evidence="1">The sequence shown here is derived from an EMBL/GenBank/DDBJ whole genome shotgun (WGS) entry which is preliminary data.</text>
</comment>
<organism evidence="1 2">
    <name type="scientific">Haloarcula vallismortis ATCC 29715</name>
    <dbReference type="NCBI Taxonomy" id="662477"/>
    <lineage>
        <taxon>Archaea</taxon>
        <taxon>Methanobacteriati</taxon>
        <taxon>Methanobacteriota</taxon>
        <taxon>Stenosarchaea group</taxon>
        <taxon>Halobacteria</taxon>
        <taxon>Halobacteriales</taxon>
        <taxon>Haloarculaceae</taxon>
        <taxon>Haloarcula</taxon>
    </lineage>
</organism>